<dbReference type="OrthoDB" id="8449888at2"/>
<keyword evidence="1" id="KW-1133">Transmembrane helix</keyword>
<evidence type="ECO:0000313" key="3">
    <source>
        <dbReference type="Proteomes" id="UP000199423"/>
    </source>
</evidence>
<keyword evidence="1" id="KW-0472">Membrane</keyword>
<dbReference type="RefSeq" id="WP_092868465.1">
    <property type="nucleotide sequence ID" value="NZ_FPCH01000003.1"/>
</dbReference>
<evidence type="ECO:0008006" key="4">
    <source>
        <dbReference type="Google" id="ProtNLM"/>
    </source>
</evidence>
<organism evidence="2 3">
    <name type="scientific">Hyphomicrobium facile</name>
    <dbReference type="NCBI Taxonomy" id="51670"/>
    <lineage>
        <taxon>Bacteria</taxon>
        <taxon>Pseudomonadati</taxon>
        <taxon>Pseudomonadota</taxon>
        <taxon>Alphaproteobacteria</taxon>
        <taxon>Hyphomicrobiales</taxon>
        <taxon>Hyphomicrobiaceae</taxon>
        <taxon>Hyphomicrobium</taxon>
    </lineage>
</organism>
<sequence>MSRADGKDAGFGLLEALVALVIVALTLSAFWATIGSAYRASQRSKSYAASIIAARSQLDRIGMDDALQSGIFTGTYPNRVHWRMTVTPLDKQGPEGAQPRNSPAYWISLEVLDRQGKDLFVLETAKVAGGMP</sequence>
<dbReference type="InterPro" id="IPR012902">
    <property type="entry name" value="N_methyl_site"/>
</dbReference>
<keyword evidence="1" id="KW-0812">Transmembrane</keyword>
<evidence type="ECO:0000313" key="2">
    <source>
        <dbReference type="EMBL" id="SFV36964.1"/>
    </source>
</evidence>
<reference evidence="3" key="1">
    <citation type="submission" date="2016-10" db="EMBL/GenBank/DDBJ databases">
        <authorList>
            <person name="Varghese N."/>
            <person name="Submissions S."/>
        </authorList>
    </citation>
    <scope>NUCLEOTIDE SEQUENCE [LARGE SCALE GENOMIC DNA]</scope>
    <source>
        <strain evidence="3">DSM 1565</strain>
    </source>
</reference>
<dbReference type="Pfam" id="PF07963">
    <property type="entry name" value="N_methyl"/>
    <property type="match status" value="1"/>
</dbReference>
<dbReference type="AlphaFoldDB" id="A0A1I7NQJ9"/>
<keyword evidence="3" id="KW-1185">Reference proteome</keyword>
<dbReference type="Proteomes" id="UP000199423">
    <property type="component" value="Unassembled WGS sequence"/>
</dbReference>
<protein>
    <recommendedName>
        <fullName evidence="4">General secretion pathway protein I</fullName>
    </recommendedName>
</protein>
<gene>
    <name evidence="2" type="ORF">SAMN04488557_2924</name>
</gene>
<dbReference type="STRING" id="51670.SAMN04488557_2924"/>
<name>A0A1I7NQJ9_9HYPH</name>
<accession>A0A1I7NQJ9</accession>
<proteinExistence type="predicted"/>
<evidence type="ECO:0000256" key="1">
    <source>
        <dbReference type="SAM" id="Phobius"/>
    </source>
</evidence>
<dbReference type="EMBL" id="FPCH01000003">
    <property type="protein sequence ID" value="SFV36964.1"/>
    <property type="molecule type" value="Genomic_DNA"/>
</dbReference>
<feature type="transmembrane region" description="Helical" evidence="1">
    <location>
        <begin position="12"/>
        <end position="34"/>
    </location>
</feature>